<organism evidence="1 2">
    <name type="scientific">Owenia fusiformis</name>
    <name type="common">Polychaete worm</name>
    <dbReference type="NCBI Taxonomy" id="6347"/>
    <lineage>
        <taxon>Eukaryota</taxon>
        <taxon>Metazoa</taxon>
        <taxon>Spiralia</taxon>
        <taxon>Lophotrochozoa</taxon>
        <taxon>Annelida</taxon>
        <taxon>Polychaeta</taxon>
        <taxon>Sedentaria</taxon>
        <taxon>Canalipalpata</taxon>
        <taxon>Sabellida</taxon>
        <taxon>Oweniida</taxon>
        <taxon>Oweniidae</taxon>
        <taxon>Owenia</taxon>
    </lineage>
</organism>
<dbReference type="Proteomes" id="UP000749559">
    <property type="component" value="Unassembled WGS sequence"/>
</dbReference>
<evidence type="ECO:0000313" key="2">
    <source>
        <dbReference type="Proteomes" id="UP000749559"/>
    </source>
</evidence>
<reference evidence="1" key="1">
    <citation type="submission" date="2022-03" db="EMBL/GenBank/DDBJ databases">
        <authorList>
            <person name="Martin C."/>
        </authorList>
    </citation>
    <scope>NUCLEOTIDE SEQUENCE</scope>
</reference>
<name>A0A8S4N7P8_OWEFU</name>
<protein>
    <submittedName>
        <fullName evidence="1">Uncharacterized protein</fullName>
    </submittedName>
</protein>
<comment type="caution">
    <text evidence="1">The sequence shown here is derived from an EMBL/GenBank/DDBJ whole genome shotgun (WGS) entry which is preliminary data.</text>
</comment>
<proteinExistence type="predicted"/>
<accession>A0A8S4N7P8</accession>
<dbReference type="AlphaFoldDB" id="A0A8S4N7P8"/>
<dbReference type="EMBL" id="CAIIXF020000002">
    <property type="protein sequence ID" value="CAH1776762.1"/>
    <property type="molecule type" value="Genomic_DNA"/>
</dbReference>
<sequence>MLQNQQKNQVPIASTLTQAPNSLTQAQNPLAQATNTLTQPPKPSTQAPTMLTQVSTTFSTQVSSILTQAPNTLPQATSILAQAEQAQNTMTQVPSTLIQATNILAQAPNTLTQAKSILAQAPTPNISMQAPSTLAQHTNTLIQTPNTLTQQAQQAIPASQTTPVANQTVNQEKTLNAGTSSQPSNLQVTPLGQPNLQAQPVLYQSSQPAASYPNSQANIGVNAQAVQSIGSQVVQVTSMANYASIQSNVALGGASHEPHGVQSHTVLNTQIVQATPRVEPSHVGLPPPGVQSNPVLGQATPAIQSNLTLPPPGVQSNPVLGVQTGQITPQFQSALPPPGVQTNPQLSGQVRPATPDLQSNLALPPPGLQTNPVLGGQITPNVQSNVAFPPPGIQTNPVLGAQMAQTALPTPAVSYPQTNFSVPPPQIQDPLLSYEIDREKAIQLSRRTKGIDIDRSQLNIETTQFGYHSNIDTSASSSSTLTTNPFINRIAKVEPMPPAEKHQSNPFLELDCTMEFMNRVRRLEFIKDVWNFGPKIFCSLKTIPGCWEINTSTDVVELYYQLLKSGGQ</sequence>
<gene>
    <name evidence="1" type="ORF">OFUS_LOCUS3906</name>
</gene>
<keyword evidence="2" id="KW-1185">Reference proteome</keyword>
<evidence type="ECO:0000313" key="1">
    <source>
        <dbReference type="EMBL" id="CAH1776762.1"/>
    </source>
</evidence>